<proteinExistence type="predicted"/>
<feature type="compositionally biased region" description="Low complexity" evidence="1">
    <location>
        <begin position="66"/>
        <end position="80"/>
    </location>
</feature>
<protein>
    <submittedName>
        <fullName evidence="2">Uncharacterized protein</fullName>
    </submittedName>
</protein>
<evidence type="ECO:0000313" key="3">
    <source>
        <dbReference type="Proteomes" id="UP001148614"/>
    </source>
</evidence>
<name>A0A9W8NCM2_9PEZI</name>
<gene>
    <name evidence="2" type="ORF">NPX13_g6381</name>
</gene>
<dbReference type="AlphaFoldDB" id="A0A9W8NCM2"/>
<feature type="region of interest" description="Disordered" evidence="1">
    <location>
        <begin position="66"/>
        <end position="107"/>
    </location>
</feature>
<organism evidence="2 3">
    <name type="scientific">Xylaria arbuscula</name>
    <dbReference type="NCBI Taxonomy" id="114810"/>
    <lineage>
        <taxon>Eukaryota</taxon>
        <taxon>Fungi</taxon>
        <taxon>Dikarya</taxon>
        <taxon>Ascomycota</taxon>
        <taxon>Pezizomycotina</taxon>
        <taxon>Sordariomycetes</taxon>
        <taxon>Xylariomycetidae</taxon>
        <taxon>Xylariales</taxon>
        <taxon>Xylariaceae</taxon>
        <taxon>Xylaria</taxon>
    </lineage>
</organism>
<dbReference type="Proteomes" id="UP001148614">
    <property type="component" value="Unassembled WGS sequence"/>
</dbReference>
<dbReference type="EMBL" id="JANPWZ010001124">
    <property type="protein sequence ID" value="KAJ3568555.1"/>
    <property type="molecule type" value="Genomic_DNA"/>
</dbReference>
<feature type="region of interest" description="Disordered" evidence="1">
    <location>
        <begin position="581"/>
        <end position="644"/>
    </location>
</feature>
<accession>A0A9W8NCM2</accession>
<feature type="region of interest" description="Disordered" evidence="1">
    <location>
        <begin position="482"/>
        <end position="506"/>
    </location>
</feature>
<feature type="compositionally biased region" description="Polar residues" evidence="1">
    <location>
        <begin position="600"/>
        <end position="611"/>
    </location>
</feature>
<comment type="caution">
    <text evidence="2">The sequence shown here is derived from an EMBL/GenBank/DDBJ whole genome shotgun (WGS) entry which is preliminary data.</text>
</comment>
<sequence>MFIPSDRISFASFGDDQFFSACSSQPTSRLMSVTAPTIIPQEQQLPQAVNSAARPSEPLASICVPTRTTSTNEFPPTTTPNVHKSASSAATTRRRNSDTDRGQSTPACYYQGSASTVGQPPLESHFSRPGMDCIFRNVRAFLAAKRHRNGSVGTAMAAVDENQKPRSSVQSTPDSIQSGIPEDEYLINTDDIAAILDIVIAGLCSIHDDNVRPNCRSLLFAKAQRAKPTLRAQNILPGVSAVVEPATTFCSTKPCFSSSDSLGVSQPPPPKATYSMLPKPRGFLYPILFAYPIVTFQSQLLLKTTACHADTDFLFHLVSRQSITEINWELFSDSFPRDDARDSAAKADKSEAWSLEPPDPRHRHVSWPQSRRLVQRGSVEISSSRKLSTSFGHFQGSGQRSTSEPFCRRPLEDEINHVVATTPITSFPRLISRSCTNDWLTPLGLFDDLEADTSDERREMVADFYVHGIDAHNGVPTYTPLPILEEGSQSNPSPPPQSQLHGHRSHVHVCENQWSAEADEHEEDCKRKPGRSIGVASHNRIRVRELTDRGSDGPGDLLGGLRQYSFLPLLDHKCEHILKDGQSRQSSANIPQEEDKTRKLSSQDLLQQILCQSRKGSSSSRSGSMAPNVSSPHDWKQLGQLREASYSEDAAPHVCIDEQQYDQSSLWS</sequence>
<feature type="compositionally biased region" description="Low complexity" evidence="1">
    <location>
        <begin position="613"/>
        <end position="624"/>
    </location>
</feature>
<evidence type="ECO:0000313" key="2">
    <source>
        <dbReference type="EMBL" id="KAJ3568555.1"/>
    </source>
</evidence>
<feature type="compositionally biased region" description="Polar residues" evidence="1">
    <location>
        <begin position="81"/>
        <end position="91"/>
    </location>
</feature>
<feature type="compositionally biased region" description="Basic and acidic residues" evidence="1">
    <location>
        <begin position="341"/>
        <end position="351"/>
    </location>
</feature>
<keyword evidence="3" id="KW-1185">Reference proteome</keyword>
<feature type="region of interest" description="Disordered" evidence="1">
    <location>
        <begin position="341"/>
        <end position="365"/>
    </location>
</feature>
<dbReference type="VEuPathDB" id="FungiDB:F4678DRAFT_466818"/>
<evidence type="ECO:0000256" key="1">
    <source>
        <dbReference type="SAM" id="MobiDB-lite"/>
    </source>
</evidence>
<reference evidence="2" key="1">
    <citation type="submission" date="2022-07" db="EMBL/GenBank/DDBJ databases">
        <title>Genome Sequence of Xylaria arbuscula.</title>
        <authorList>
            <person name="Buettner E."/>
        </authorList>
    </citation>
    <scope>NUCLEOTIDE SEQUENCE</scope>
    <source>
        <strain evidence="2">VT107</strain>
    </source>
</reference>